<name>A0A446D0A4_9BURK</name>
<dbReference type="Pfam" id="PF03466">
    <property type="entry name" value="LysR_substrate"/>
    <property type="match status" value="1"/>
</dbReference>
<dbReference type="GO" id="GO:0003677">
    <property type="term" value="F:DNA binding"/>
    <property type="evidence" value="ECO:0007669"/>
    <property type="project" value="UniProtKB-KW"/>
</dbReference>
<dbReference type="AlphaFoldDB" id="A0A446D0A4"/>
<keyword evidence="2" id="KW-0805">Transcription regulation</keyword>
<evidence type="ECO:0000313" key="7">
    <source>
        <dbReference type="Proteomes" id="UP000289465"/>
    </source>
</evidence>
<dbReference type="SUPFAM" id="SSF53850">
    <property type="entry name" value="Periplasmic binding protein-like II"/>
    <property type="match status" value="1"/>
</dbReference>
<dbReference type="Proteomes" id="UP000289465">
    <property type="component" value="Unassembled WGS sequence"/>
</dbReference>
<dbReference type="PANTHER" id="PTHR30346:SF0">
    <property type="entry name" value="HCA OPERON TRANSCRIPTIONAL ACTIVATOR HCAR"/>
    <property type="match status" value="1"/>
</dbReference>
<proteinExistence type="inferred from homology"/>
<keyword evidence="3" id="KW-0238">DNA-binding</keyword>
<evidence type="ECO:0000256" key="3">
    <source>
        <dbReference type="ARBA" id="ARBA00023125"/>
    </source>
</evidence>
<evidence type="ECO:0000313" key="6">
    <source>
        <dbReference type="EMBL" id="SSW73558.1"/>
    </source>
</evidence>
<comment type="similarity">
    <text evidence="1">Belongs to the LysR transcriptional regulatory family.</text>
</comment>
<dbReference type="PANTHER" id="PTHR30346">
    <property type="entry name" value="TRANSCRIPTIONAL DUAL REGULATOR HCAR-RELATED"/>
    <property type="match status" value="1"/>
</dbReference>
<keyword evidence="4" id="KW-0804">Transcription</keyword>
<accession>A0A446D0A4</accession>
<dbReference type="InterPro" id="IPR005119">
    <property type="entry name" value="LysR_subst-bd"/>
</dbReference>
<sequence length="302" mass="33444">MRTRLARLLVRRAQRARPVRKLSPLRIHTLLCQKDGLAEWLISALAEASNNLPKLTTLKITALNFTLDHDASSPTRPEHFLGARMHDATSQFPHLRLAIAPGVPSSCFSSLLALQRAEEPEITIAFFETSSDDLVTGIDEGRYDAGMSLRAVSAPSLKSQPLWIENIAVAMPLWSPLLAQTKLTIAELLDYPVFRWPAESCSLLDQRLSSLPSLSRQSVQHVTSFDMLALWVGAGYGVGITAQSRIERADAWGITARPLAEGPYEVVTHLQRLKGRTNAVSERFERRAMQVAKDSAVQSNTR</sequence>
<dbReference type="EMBL" id="UFQC01000055">
    <property type="protein sequence ID" value="SSW73558.1"/>
    <property type="molecule type" value="Genomic_DNA"/>
</dbReference>
<evidence type="ECO:0000256" key="4">
    <source>
        <dbReference type="ARBA" id="ARBA00023163"/>
    </source>
</evidence>
<protein>
    <recommendedName>
        <fullName evidence="5">LysR substrate-binding domain-containing protein</fullName>
    </recommendedName>
</protein>
<evidence type="ECO:0000259" key="5">
    <source>
        <dbReference type="Pfam" id="PF03466"/>
    </source>
</evidence>
<dbReference type="GO" id="GO:0003700">
    <property type="term" value="F:DNA-binding transcription factor activity"/>
    <property type="evidence" value="ECO:0007669"/>
    <property type="project" value="TreeGrafter"/>
</dbReference>
<feature type="domain" description="LysR substrate-binding" evidence="5">
    <location>
        <begin position="94"/>
        <end position="282"/>
    </location>
</feature>
<evidence type="ECO:0000256" key="1">
    <source>
        <dbReference type="ARBA" id="ARBA00009437"/>
    </source>
</evidence>
<evidence type="ECO:0000256" key="2">
    <source>
        <dbReference type="ARBA" id="ARBA00023015"/>
    </source>
</evidence>
<dbReference type="Gene3D" id="3.40.190.290">
    <property type="match status" value="1"/>
</dbReference>
<reference evidence="6 7" key="1">
    <citation type="submission" date="2018-07" db="EMBL/GenBank/DDBJ databases">
        <authorList>
            <person name="Peeters C."/>
        </authorList>
    </citation>
    <scope>NUCLEOTIDE SEQUENCE [LARGE SCALE GENOMIC DNA]</scope>
    <source>
        <strain evidence="6 7">LMG 30378</strain>
    </source>
</reference>
<gene>
    <name evidence="6" type="ORF">AVE30378_05903</name>
</gene>
<organism evidence="6 7">
    <name type="scientific">Achromobacter veterisilvae</name>
    <dbReference type="NCBI Taxonomy" id="2069367"/>
    <lineage>
        <taxon>Bacteria</taxon>
        <taxon>Pseudomonadati</taxon>
        <taxon>Pseudomonadota</taxon>
        <taxon>Betaproteobacteria</taxon>
        <taxon>Burkholderiales</taxon>
        <taxon>Alcaligenaceae</taxon>
        <taxon>Achromobacter</taxon>
    </lineage>
</organism>
<dbReference type="GO" id="GO:0032993">
    <property type="term" value="C:protein-DNA complex"/>
    <property type="evidence" value="ECO:0007669"/>
    <property type="project" value="TreeGrafter"/>
</dbReference>